<name>A0ACC6Q840_9ACTN</name>
<dbReference type="EMBL" id="JBBKAJ010000022">
    <property type="protein sequence ID" value="MEJ8639801.1"/>
    <property type="molecule type" value="Genomic_DNA"/>
</dbReference>
<reference evidence="1" key="1">
    <citation type="submission" date="2024-03" db="EMBL/GenBank/DDBJ databases">
        <title>Novel Streptomyces species of biotechnological and ecological value are a feature of Machair soil.</title>
        <authorList>
            <person name="Prole J.R."/>
            <person name="Goodfellow M."/>
            <person name="Allenby N."/>
            <person name="Ward A.C."/>
        </authorList>
    </citation>
    <scope>NUCLEOTIDE SEQUENCE</scope>
    <source>
        <strain evidence="1">MS2.AVA.5</strain>
    </source>
</reference>
<evidence type="ECO:0000313" key="2">
    <source>
        <dbReference type="Proteomes" id="UP001377168"/>
    </source>
</evidence>
<keyword evidence="2" id="KW-1185">Reference proteome</keyword>
<protein>
    <submittedName>
        <fullName evidence="1">Uncharacterized protein</fullName>
    </submittedName>
</protein>
<organism evidence="1 2">
    <name type="scientific">Streptomyces achmelvichensis</name>
    <dbReference type="NCBI Taxonomy" id="3134111"/>
    <lineage>
        <taxon>Bacteria</taxon>
        <taxon>Bacillati</taxon>
        <taxon>Actinomycetota</taxon>
        <taxon>Actinomycetes</taxon>
        <taxon>Kitasatosporales</taxon>
        <taxon>Streptomycetaceae</taxon>
        <taxon>Streptomyces</taxon>
    </lineage>
</organism>
<evidence type="ECO:0000313" key="1">
    <source>
        <dbReference type="EMBL" id="MEJ8639801.1"/>
    </source>
</evidence>
<proteinExistence type="predicted"/>
<sequence length="40" mass="4883">MIKESGQAWDRELEDLLLRVGEHYGRVEPRRRMRDYIHGN</sequence>
<comment type="caution">
    <text evidence="1">The sequence shown here is derived from an EMBL/GenBank/DDBJ whole genome shotgun (WGS) entry which is preliminary data.</text>
</comment>
<gene>
    <name evidence="1" type="ORF">WKI67_41415</name>
</gene>
<dbReference type="Proteomes" id="UP001377168">
    <property type="component" value="Unassembled WGS sequence"/>
</dbReference>
<accession>A0ACC6Q840</accession>